<organism evidence="2 3">
    <name type="scientific">Vibrio natriegens NBRC 15636 = ATCC 14048 = DSM 759</name>
    <dbReference type="NCBI Taxonomy" id="1219067"/>
    <lineage>
        <taxon>Bacteria</taxon>
        <taxon>Pseudomonadati</taxon>
        <taxon>Pseudomonadota</taxon>
        <taxon>Gammaproteobacteria</taxon>
        <taxon>Vibrionales</taxon>
        <taxon>Vibrionaceae</taxon>
        <taxon>Vibrio</taxon>
    </lineage>
</organism>
<dbReference type="AlphaFoldDB" id="A0AAN0Y6X3"/>
<dbReference type="PROSITE" id="PS51257">
    <property type="entry name" value="PROKAR_LIPOPROTEIN"/>
    <property type="match status" value="1"/>
</dbReference>
<accession>A0AAN0Y6X3</accession>
<dbReference type="InterPro" id="IPR054491">
    <property type="entry name" value="MGH1-like_GH"/>
</dbReference>
<sequence>MKPSFIALAVASCIGLAGCGSDSSEVIEPVDKPIISADLYLRGLNGDWGTADHAKLNYLGNNEYETVLRVARGSNQFKIADPGWQIQYTYFEEPAAFDEAQDYLPKPDSNEACMNDDCNSEITFADKGYYKFSVSFADESRATMTVTKATQEEAEKYYSDAILDPAMVHEGHQSKEVKLFANYDDSSDTVTFSVKDPAAEMREFGISTTTELRDALDQGVVVNEQAGPRVLSGDVAFDALFALTMKELDQLAVSQIQDGNYNYNNPIEAEVFETGAKWHYVWTRDLAYAADLSLALMNPTRVQNGLNFKLSAFRETTEQQYDGEQIVQDTGTGGSWPISTDRTTWALGAERLLSALDGEEYSQFAERAYKAISNTLEADRLAAFDAKSGLYTGEQSFLDWREQTYSKWTPDDVNAIGSSKALSTNVVHYRALKLAAQLAEQYDSTNAVKYSEWAEQLKSDINAQFWNAERGMYVSYLFDNGKDIAIDKYDMLGEALAIISGIATDTQAKQIMSNYPHSEFGVPVYFPQQPDVPVYHNRAIWPFVTAYSLRAAHQTQNVAAANNAIHSLVRGTATNLSNMENLEWLSGKSFIIHSDHGEDPSLDGPVINSQRQLWSVGGYLNMVVETIFGIHTETGQLEIKPFITSWVRNHLLAQSDEITLENFAFKGKTYSVTIELPEVSEDEAGYYPVENVTLDEDGSYRVTLGGLVNVESEVKLVSGVAPYASEDSRVYSPQEPTLVATSADNSVNIAVESKYNVNLYRNGDLIQSNVAAQTYTDVPEGFACYIAESINDQGFRSNPSQPVCIGEEIRIKLEGDYQPLKEDVSVVTVNKDSGAVNGLESFSVPSSGTYQFDAWYNNNLGQLNTGITNAVKLLEVTNESGTVVGQGYLQMGHIGENQGMRYSTQVEIALEQGMTYQIALKDHFNMSYLKSNETYIYAGGIEGELNEAQIADIRITPLK</sequence>
<name>A0AAN0Y6X3_VIBNA</name>
<reference evidence="2 3" key="1">
    <citation type="submission" date="2016-07" db="EMBL/GenBank/DDBJ databases">
        <title>Developing Vibrio natriegens as a novel, fast-growing host for biotechnology.</title>
        <authorList>
            <person name="Weinstock M.T."/>
            <person name="Hesek E.D."/>
            <person name="Wilson C.M."/>
            <person name="Gibson D.G."/>
        </authorList>
    </citation>
    <scope>NUCLEOTIDE SEQUENCE [LARGE SCALE GENOMIC DNA]</scope>
    <source>
        <strain evidence="2 3">ATCC 14048</strain>
    </source>
</reference>
<proteinExistence type="predicted"/>
<dbReference type="SUPFAM" id="SSF48208">
    <property type="entry name" value="Six-hairpin glycosidases"/>
    <property type="match status" value="1"/>
</dbReference>
<dbReference type="PANTHER" id="PTHR34987">
    <property type="entry name" value="C, PUTATIVE (AFU_ORTHOLOGUE AFUA_3G02880)-RELATED"/>
    <property type="match status" value="1"/>
</dbReference>
<dbReference type="InterPro" id="IPR008928">
    <property type="entry name" value="6-hairpin_glycosidase_sf"/>
</dbReference>
<gene>
    <name evidence="2" type="ORF">BA890_21565</name>
</gene>
<dbReference type="InterPro" id="IPR012341">
    <property type="entry name" value="6hp_glycosidase-like_sf"/>
</dbReference>
<dbReference type="PANTHER" id="PTHR34987:SF4">
    <property type="entry name" value="ALPHA-L-RHAMNOSIDASE C-TERMINAL DOMAIN-CONTAINING PROTEIN"/>
    <property type="match status" value="1"/>
</dbReference>
<dbReference type="GO" id="GO:0005975">
    <property type="term" value="P:carbohydrate metabolic process"/>
    <property type="evidence" value="ECO:0007669"/>
    <property type="project" value="InterPro"/>
</dbReference>
<evidence type="ECO:0000259" key="1">
    <source>
        <dbReference type="Pfam" id="PF22422"/>
    </source>
</evidence>
<keyword evidence="2" id="KW-0326">Glycosidase</keyword>
<evidence type="ECO:0000313" key="3">
    <source>
        <dbReference type="Proteomes" id="UP000092741"/>
    </source>
</evidence>
<dbReference type="KEGG" id="vna:PN96_17720"/>
<dbReference type="GO" id="GO:0016798">
    <property type="term" value="F:hydrolase activity, acting on glycosyl bonds"/>
    <property type="evidence" value="ECO:0007669"/>
    <property type="project" value="UniProtKB-KW"/>
</dbReference>
<dbReference type="Proteomes" id="UP000092741">
    <property type="component" value="Chromosome 2"/>
</dbReference>
<keyword evidence="2" id="KW-0378">Hydrolase</keyword>
<dbReference type="GeneID" id="70914673"/>
<protein>
    <submittedName>
        <fullName evidence="2">Six-hairpin glycosidase-like protein</fullName>
    </submittedName>
</protein>
<keyword evidence="3" id="KW-1185">Reference proteome</keyword>
<dbReference type="Pfam" id="PF22422">
    <property type="entry name" value="MGH1-like_GH"/>
    <property type="match status" value="1"/>
</dbReference>
<feature type="domain" description="Mannosylglycerate hydrolase MGH1-like glycoside hydrolase" evidence="1">
    <location>
        <begin position="405"/>
        <end position="571"/>
    </location>
</feature>
<evidence type="ECO:0000313" key="2">
    <source>
        <dbReference type="EMBL" id="ANQ15298.1"/>
    </source>
</evidence>
<dbReference type="EMBL" id="CP016346">
    <property type="protein sequence ID" value="ANQ15298.1"/>
    <property type="molecule type" value="Genomic_DNA"/>
</dbReference>
<dbReference type="RefSeq" id="WP_020334106.1">
    <property type="nucleotide sequence ID" value="NZ_ATFJ01000017.1"/>
</dbReference>
<dbReference type="Gene3D" id="1.50.10.10">
    <property type="match status" value="1"/>
</dbReference>